<sequence length="222" mass="22832">MRLLVINPNSSTSVTQHIAAAARMAANANDEILAVEASGAPPLIVSEADSRLAEQAVVNTVRSIASPLDGVIVASFGDTGADALRAFLPCPVVGIGHASLLTAAALGGHFAIVSFAPAVVPSMQAMVEHYQMQHLLSGIHVIDTPLPDDPGEIQTTTADALQALCQQVAQQGNCRSIILAGGPLAGLALRIAPTLPLPIIDATMAAVQLQRSLQLFGGRTDK</sequence>
<proteinExistence type="inferred from homology"/>
<organism evidence="2 3">
    <name type="scientific">Vreelandella alkaliphila</name>
    <dbReference type="NCBI Taxonomy" id="272774"/>
    <lineage>
        <taxon>Bacteria</taxon>
        <taxon>Pseudomonadati</taxon>
        <taxon>Pseudomonadota</taxon>
        <taxon>Gammaproteobacteria</taxon>
        <taxon>Oceanospirillales</taxon>
        <taxon>Halomonadaceae</taxon>
        <taxon>Vreelandella</taxon>
    </lineage>
</organism>
<dbReference type="OrthoDB" id="9791723at2"/>
<gene>
    <name evidence="2" type="ORF">GPL32_00460</name>
</gene>
<dbReference type="InterPro" id="IPR053714">
    <property type="entry name" value="Iso_Racemase_Enz_sf"/>
</dbReference>
<protein>
    <recommendedName>
        <fullName evidence="4">Hydantoin racemase</fullName>
    </recommendedName>
</protein>
<evidence type="ECO:0008006" key="4">
    <source>
        <dbReference type="Google" id="ProtNLM"/>
    </source>
</evidence>
<dbReference type="AlphaFoldDB" id="A0A7C9JU05"/>
<dbReference type="GO" id="GO:0047661">
    <property type="term" value="F:amino-acid racemase activity"/>
    <property type="evidence" value="ECO:0007669"/>
    <property type="project" value="InterPro"/>
</dbReference>
<dbReference type="PANTHER" id="PTHR28047:SF5">
    <property type="entry name" value="PROTEIN DCG1"/>
    <property type="match status" value="1"/>
</dbReference>
<dbReference type="InterPro" id="IPR052186">
    <property type="entry name" value="Hydantoin_racemase-like"/>
</dbReference>
<name>A0A7C9JU05_9GAMM</name>
<dbReference type="EMBL" id="JAAEHK010000001">
    <property type="protein sequence ID" value="NDL68978.1"/>
    <property type="molecule type" value="Genomic_DNA"/>
</dbReference>
<comment type="caution">
    <text evidence="2">The sequence shown here is derived from an EMBL/GenBank/DDBJ whole genome shotgun (WGS) entry which is preliminary data.</text>
</comment>
<evidence type="ECO:0000313" key="2">
    <source>
        <dbReference type="EMBL" id="NDL68978.1"/>
    </source>
</evidence>
<dbReference type="RefSeq" id="WP_162216933.1">
    <property type="nucleotide sequence ID" value="NZ_JAAEHK010000001.1"/>
</dbReference>
<evidence type="ECO:0000313" key="3">
    <source>
        <dbReference type="Proteomes" id="UP000480312"/>
    </source>
</evidence>
<reference evidence="2 3" key="1">
    <citation type="submission" date="2020-01" db="EMBL/GenBank/DDBJ databases">
        <title>Whole genome sequencing of Halomonas alkaliphila strain LS44.</title>
        <authorList>
            <person name="Kumar S."/>
            <person name="Paul D."/>
            <person name="Shouche Y."/>
            <person name="Suryavanshi M.V."/>
        </authorList>
    </citation>
    <scope>NUCLEOTIDE SEQUENCE [LARGE SCALE GENOMIC DNA]</scope>
    <source>
        <strain evidence="2 3">LS44</strain>
    </source>
</reference>
<accession>A0A7C9JU05</accession>
<comment type="similarity">
    <text evidence="1">Belongs to the HyuE racemase family.</text>
</comment>
<dbReference type="Pfam" id="PF01177">
    <property type="entry name" value="Asp_Glu_race"/>
    <property type="match status" value="1"/>
</dbReference>
<dbReference type="Proteomes" id="UP000480312">
    <property type="component" value="Unassembled WGS sequence"/>
</dbReference>
<evidence type="ECO:0000256" key="1">
    <source>
        <dbReference type="ARBA" id="ARBA00038414"/>
    </source>
</evidence>
<dbReference type="InterPro" id="IPR015942">
    <property type="entry name" value="Asp/Glu/hydantoin_racemase"/>
</dbReference>
<dbReference type="Gene3D" id="3.40.50.12500">
    <property type="match status" value="1"/>
</dbReference>
<dbReference type="PANTHER" id="PTHR28047">
    <property type="entry name" value="PROTEIN DCG1"/>
    <property type="match status" value="1"/>
</dbReference>